<evidence type="ECO:0000313" key="2">
    <source>
        <dbReference type="Proteomes" id="UP001156389"/>
    </source>
</evidence>
<accession>A0ABT2JUB1</accession>
<keyword evidence="2" id="KW-1185">Reference proteome</keyword>
<name>A0ABT2JUB1_9ACTN</name>
<comment type="caution">
    <text evidence="1">The sequence shown here is derived from an EMBL/GenBank/DDBJ whole genome shotgun (WGS) entry which is preliminary data.</text>
</comment>
<protein>
    <submittedName>
        <fullName evidence="1">Uncharacterized protein</fullName>
    </submittedName>
</protein>
<dbReference type="EMBL" id="JAJAGO010000005">
    <property type="protein sequence ID" value="MCT2590874.1"/>
    <property type="molecule type" value="Genomic_DNA"/>
</dbReference>
<reference evidence="1 2" key="1">
    <citation type="submission" date="2021-10" db="EMBL/GenBank/DDBJ databases">
        <title>Streptomyces gossypii sp. nov., isolated from soil collected from cotton field.</title>
        <authorList>
            <person name="Ge X."/>
            <person name="Chen X."/>
            <person name="Liu W."/>
        </authorList>
    </citation>
    <scope>NUCLEOTIDE SEQUENCE [LARGE SCALE GENOMIC DNA]</scope>
    <source>
        <strain evidence="1 2">N2-109</strain>
    </source>
</reference>
<organism evidence="1 2">
    <name type="scientific">Streptomyces gossypii</name>
    <dbReference type="NCBI Taxonomy" id="2883101"/>
    <lineage>
        <taxon>Bacteria</taxon>
        <taxon>Bacillati</taxon>
        <taxon>Actinomycetota</taxon>
        <taxon>Actinomycetes</taxon>
        <taxon>Kitasatosporales</taxon>
        <taxon>Streptomycetaceae</taxon>
        <taxon>Streptomyces</taxon>
    </lineage>
</organism>
<proteinExistence type="predicted"/>
<gene>
    <name evidence="1" type="ORF">LHJ74_13300</name>
</gene>
<dbReference type="Proteomes" id="UP001156389">
    <property type="component" value="Unassembled WGS sequence"/>
</dbReference>
<evidence type="ECO:0000313" key="1">
    <source>
        <dbReference type="EMBL" id="MCT2590874.1"/>
    </source>
</evidence>
<sequence>MAERTVRRHETEGEIMGDWFQTIVDIEATPGEARGLAANILDWLIADGFVSAERTDCVLGADAGHAPGTRYGEAVEDEDPGLADVWSNGLRVTVGRTVFDAGQGEPSAVTCPHCAAETPLVDEHWSLIEETWALFGGAVNSWAEGHDEPVACPSCGRTAPVHTWLWADDCFAFGHLGFTFWNWPTLRPEFVGDFSRRLGGHRTVLVEGKL</sequence>